<gene>
    <name evidence="1" type="ORF">KAK11_11905</name>
</gene>
<evidence type="ECO:0008006" key="3">
    <source>
        <dbReference type="Google" id="ProtNLM"/>
    </source>
</evidence>
<comment type="caution">
    <text evidence="1">The sequence shown here is derived from an EMBL/GenBank/DDBJ whole genome shotgun (WGS) entry which is preliminary data.</text>
</comment>
<protein>
    <recommendedName>
        <fullName evidence="3">DUF3108 domain-containing protein</fullName>
    </recommendedName>
</protein>
<dbReference type="PROSITE" id="PS51318">
    <property type="entry name" value="TAT"/>
    <property type="match status" value="1"/>
</dbReference>
<dbReference type="EMBL" id="JAGQDG010000004">
    <property type="protein sequence ID" value="MBQ0936033.1"/>
    <property type="molecule type" value="Genomic_DNA"/>
</dbReference>
<evidence type="ECO:0000313" key="2">
    <source>
        <dbReference type="Proteomes" id="UP000672097"/>
    </source>
</evidence>
<organism evidence="1 2">
    <name type="scientific">Ideonella paludis</name>
    <dbReference type="NCBI Taxonomy" id="1233411"/>
    <lineage>
        <taxon>Bacteria</taxon>
        <taxon>Pseudomonadati</taxon>
        <taxon>Pseudomonadota</taxon>
        <taxon>Betaproteobacteria</taxon>
        <taxon>Burkholderiales</taxon>
        <taxon>Sphaerotilaceae</taxon>
        <taxon>Ideonella</taxon>
    </lineage>
</organism>
<proteinExistence type="predicted"/>
<dbReference type="Proteomes" id="UP000672097">
    <property type="component" value="Unassembled WGS sequence"/>
</dbReference>
<dbReference type="RefSeq" id="WP_210809341.1">
    <property type="nucleotide sequence ID" value="NZ_JAGQDG010000004.1"/>
</dbReference>
<name>A0ABS5DY09_9BURK</name>
<dbReference type="InterPro" id="IPR006311">
    <property type="entry name" value="TAT_signal"/>
</dbReference>
<reference evidence="1 2" key="1">
    <citation type="submission" date="2021-04" db="EMBL/GenBank/DDBJ databases">
        <title>The genome sequence of type strain Ideonella paludis KCTC 32238.</title>
        <authorList>
            <person name="Liu Y."/>
        </authorList>
    </citation>
    <scope>NUCLEOTIDE SEQUENCE [LARGE SCALE GENOMIC DNA]</scope>
    <source>
        <strain evidence="1 2">KCTC 32238</strain>
    </source>
</reference>
<sequence>MPLASDRGFRAEVWAVAAAAARRDASSPRPALRRRTLLGGLLAVGLLPAAGALAAAPALPTAAPASSPPHWMQGAPQPLAAHFQVRQVPSGPVQDWYFYRQADSVHLIKPQHEEVWRLSPQGQVSFERFFLADRRSVHYSPGELLTLGLRPHWPALQRFADLAAWASSPDSTAGQWRLTLGGGTSGGPAQEALWSEALQLPLRITRRSSHGASGPSGALEWRLISHHPAPLATWPLPNGAGRSLEQVDAADLGDLLDKDFAAKAERLDVMNGWRAAHEH</sequence>
<evidence type="ECO:0000313" key="1">
    <source>
        <dbReference type="EMBL" id="MBQ0936033.1"/>
    </source>
</evidence>
<accession>A0ABS5DY09</accession>
<keyword evidence="2" id="KW-1185">Reference proteome</keyword>